<dbReference type="EMBL" id="JBHTLX010000020">
    <property type="protein sequence ID" value="MFD1249137.1"/>
    <property type="molecule type" value="Genomic_DNA"/>
</dbReference>
<dbReference type="InterPro" id="IPR046461">
    <property type="entry name" value="TerL_ATPase"/>
</dbReference>
<dbReference type="Pfam" id="PF03354">
    <property type="entry name" value="TerL_ATPase"/>
    <property type="match status" value="1"/>
</dbReference>
<evidence type="ECO:0000313" key="3">
    <source>
        <dbReference type="Proteomes" id="UP001597229"/>
    </source>
</evidence>
<evidence type="ECO:0000313" key="2">
    <source>
        <dbReference type="EMBL" id="MFD1249137.1"/>
    </source>
</evidence>
<dbReference type="InterPro" id="IPR005021">
    <property type="entry name" value="Terminase_largesu-like"/>
</dbReference>
<organism evidence="2 3">
    <name type="scientific">Nocardioides ginsengisoli</name>
    <dbReference type="NCBI Taxonomy" id="363868"/>
    <lineage>
        <taxon>Bacteria</taxon>
        <taxon>Bacillati</taxon>
        <taxon>Actinomycetota</taxon>
        <taxon>Actinomycetes</taxon>
        <taxon>Propionibacteriales</taxon>
        <taxon>Nocardioidaceae</taxon>
        <taxon>Nocardioides</taxon>
    </lineage>
</organism>
<feature type="domain" description="Terminase large subunit-like ATPase" evidence="1">
    <location>
        <begin position="70"/>
        <end position="212"/>
    </location>
</feature>
<dbReference type="RefSeq" id="WP_367921857.1">
    <property type="nucleotide sequence ID" value="NZ_BAABAC010000049.1"/>
</dbReference>
<keyword evidence="3" id="KW-1185">Reference proteome</keyword>
<sequence>MSNVKPGPKGQVDTSPVPMVRFPRYKAKRIERFAKTYLKIPKGQNAGKPFRLEVFQRELGAGLFAPGIRMGLVSIARGNAKSTLAAVYAVYDLFTTPGAQVVVVASDQRQAGIVLGIAKRLIETSPELAKRARVLKDHIEVPGTGGEMYALPADVGALQGWDPSLCIVDELAYVTRPVWESIVGFSGKRPESLTLAISTPSDRLDSVMTSLVELGRSASDPSFFFKEFISDEKHPITCEHCWEAANPALDLFLSRDGMRSLLSTMREPAFRRFRLNQQVTPSTAWFLPEQWKARIDQKRIIKPREPVCLGFDGSVSGDASALVACTVNDPHVWLLGLWERPDGDDEWRVPRLEVASAVEEAFRDLNVIELACDPFAWRGEIAQWARKFGRTRVIEFPTNVKGRMGPAVDLMTEAVLEGKATHTGDPDLMRHVLNAQVLHTKYGDQISKPTPKSPQKIDAAVAMCIAHARAAHHASTKKTRRLKAVSAGW</sequence>
<accession>A0ABW3W4I8</accession>
<dbReference type="PANTHER" id="PTHR41287">
    <property type="match status" value="1"/>
</dbReference>
<dbReference type="InterPro" id="IPR027417">
    <property type="entry name" value="P-loop_NTPase"/>
</dbReference>
<dbReference type="PANTHER" id="PTHR41287:SF1">
    <property type="entry name" value="PROTEIN YMFN"/>
    <property type="match status" value="1"/>
</dbReference>
<evidence type="ECO:0000259" key="1">
    <source>
        <dbReference type="Pfam" id="PF03354"/>
    </source>
</evidence>
<name>A0ABW3W4I8_9ACTN</name>
<comment type="caution">
    <text evidence="2">The sequence shown here is derived from an EMBL/GenBank/DDBJ whole genome shotgun (WGS) entry which is preliminary data.</text>
</comment>
<reference evidence="3" key="1">
    <citation type="journal article" date="2019" name="Int. J. Syst. Evol. Microbiol.">
        <title>The Global Catalogue of Microorganisms (GCM) 10K type strain sequencing project: providing services to taxonomists for standard genome sequencing and annotation.</title>
        <authorList>
            <consortium name="The Broad Institute Genomics Platform"/>
            <consortium name="The Broad Institute Genome Sequencing Center for Infectious Disease"/>
            <person name="Wu L."/>
            <person name="Ma J."/>
        </authorList>
    </citation>
    <scope>NUCLEOTIDE SEQUENCE [LARGE SCALE GENOMIC DNA]</scope>
    <source>
        <strain evidence="3">CCUG 52478</strain>
    </source>
</reference>
<dbReference type="Proteomes" id="UP001597229">
    <property type="component" value="Unassembled WGS sequence"/>
</dbReference>
<gene>
    <name evidence="2" type="ORF">ACFQ3F_15170</name>
</gene>
<protein>
    <submittedName>
        <fullName evidence="2">Terminase large subunit domain-containing protein</fullName>
    </submittedName>
</protein>
<dbReference type="Gene3D" id="3.40.50.300">
    <property type="entry name" value="P-loop containing nucleotide triphosphate hydrolases"/>
    <property type="match status" value="1"/>
</dbReference>
<proteinExistence type="predicted"/>